<dbReference type="PANTHER" id="PTHR33223:SF10">
    <property type="entry name" value="AMINOTRANSFERASE-LIKE PLANT MOBILE DOMAIN-CONTAINING PROTEIN"/>
    <property type="match status" value="1"/>
</dbReference>
<sequence length="710" mass="81763">MTNGTTGKDNSTGSEGIVPPGFGINRTPPIQPRIFSLDEEEGPTPTPEEQRELIMRWREEKMAKGKGPENEKDKETERLAKRKEAYRLRLQALRLQREELESEEKALELEEKALREALETEPRREKRVRDAIDDEDESWDSESHSRRLRSKIAYTSDSGDDEGPDTQDRIRRIEKAMFGERKVSHEPVVTEEVEDFRPPPGRQFPKMSEFNAKGDPTDHCEKYEALMTGMGHCDVMLCKMFKTYLRGPASMWYRSLRPRSIGTYEQVKRKFLRHYSHLCRREKDTEALIHCRQRANEELGDYLVRFKEEAGMVTNLDKVKAAGFLAAGLDPIKGKKLRSSLYDIPPKSLNDIYVRGEAIRRKIESIGGYKERKKNDSREDRMNNSRDDRRGRGDIKSRLTDNRPDKGADRRRDRDNAVFTPLNTPISKILHEIKGKPGFVRPSRLRTPENRRNENKYCDYHRDKGHNTDECFHLKKLIEKMIKDGELTQFVGDLRDKLESMEKQKTIEGGEKYRGEVRTISGGTILNRDSKTARKKYARQVYNLHQTSTAKQPLPISFTEDDYEDVIWPHEDLLVINPVIGENKIWRVLVDGGSSVNILYHRTYLKMNLGGEQLDPCHEAPLYGFGNYPVPIEGTITLSVQLGKAPYMIKKEAKFYVVRVESPYNGILGRPALSLFQAVASVPHLKLKFPVGDGIVISGFHIHLDRPKLA</sequence>
<feature type="compositionally biased region" description="Basic and acidic residues" evidence="1">
    <location>
        <begin position="114"/>
        <end position="131"/>
    </location>
</feature>
<feature type="region of interest" description="Disordered" evidence="1">
    <location>
        <begin position="189"/>
        <end position="210"/>
    </location>
</feature>
<proteinExistence type="predicted"/>
<reference evidence="3" key="2">
    <citation type="submission" date="2023-05" db="EMBL/GenBank/DDBJ databases">
        <authorList>
            <person name="Schelkunov M.I."/>
        </authorList>
    </citation>
    <scope>NUCLEOTIDE SEQUENCE</scope>
    <source>
        <strain evidence="3">Hsosn_3</strain>
        <tissue evidence="3">Leaf</tissue>
    </source>
</reference>
<feature type="region of interest" description="Disordered" evidence="1">
    <location>
        <begin position="114"/>
        <end position="167"/>
    </location>
</feature>
<name>A0AAD8IWR3_9APIA</name>
<feature type="region of interest" description="Disordered" evidence="1">
    <location>
        <begin position="58"/>
        <end position="81"/>
    </location>
</feature>
<dbReference type="InterPro" id="IPR021109">
    <property type="entry name" value="Peptidase_aspartic_dom_sf"/>
</dbReference>
<accession>A0AAD8IWR3</accession>
<evidence type="ECO:0000259" key="2">
    <source>
        <dbReference type="Pfam" id="PF03732"/>
    </source>
</evidence>
<dbReference type="Gene3D" id="2.40.70.10">
    <property type="entry name" value="Acid Proteases"/>
    <property type="match status" value="1"/>
</dbReference>
<feature type="compositionally biased region" description="Polar residues" evidence="1">
    <location>
        <begin position="1"/>
        <end position="14"/>
    </location>
</feature>
<gene>
    <name evidence="3" type="ORF">POM88_011302</name>
</gene>
<evidence type="ECO:0000256" key="1">
    <source>
        <dbReference type="SAM" id="MobiDB-lite"/>
    </source>
</evidence>
<dbReference type="EMBL" id="JAUIZM010000003">
    <property type="protein sequence ID" value="KAK1392246.1"/>
    <property type="molecule type" value="Genomic_DNA"/>
</dbReference>
<dbReference type="Proteomes" id="UP001237642">
    <property type="component" value="Unassembled WGS sequence"/>
</dbReference>
<reference evidence="3" key="1">
    <citation type="submission" date="2023-02" db="EMBL/GenBank/DDBJ databases">
        <title>Genome of toxic invasive species Heracleum sosnowskyi carries increased number of genes despite the absence of recent whole-genome duplications.</title>
        <authorList>
            <person name="Schelkunov M."/>
            <person name="Shtratnikova V."/>
            <person name="Makarenko M."/>
            <person name="Klepikova A."/>
            <person name="Omelchenko D."/>
            <person name="Novikova G."/>
            <person name="Obukhova E."/>
            <person name="Bogdanov V."/>
            <person name="Penin A."/>
            <person name="Logacheva M."/>
        </authorList>
    </citation>
    <scope>NUCLEOTIDE SEQUENCE</scope>
    <source>
        <strain evidence="3">Hsosn_3</strain>
        <tissue evidence="3">Leaf</tissue>
    </source>
</reference>
<feature type="region of interest" description="Disordered" evidence="1">
    <location>
        <begin position="370"/>
        <end position="419"/>
    </location>
</feature>
<dbReference type="PANTHER" id="PTHR33223">
    <property type="entry name" value="CCHC-TYPE DOMAIN-CONTAINING PROTEIN"/>
    <property type="match status" value="1"/>
</dbReference>
<keyword evidence="4" id="KW-1185">Reference proteome</keyword>
<evidence type="ECO:0000313" key="4">
    <source>
        <dbReference type="Proteomes" id="UP001237642"/>
    </source>
</evidence>
<feature type="domain" description="Retrotransposon gag" evidence="2">
    <location>
        <begin position="239"/>
        <end position="329"/>
    </location>
</feature>
<dbReference type="CDD" id="cd00303">
    <property type="entry name" value="retropepsin_like"/>
    <property type="match status" value="1"/>
</dbReference>
<feature type="compositionally biased region" description="Basic and acidic residues" evidence="1">
    <location>
        <begin position="370"/>
        <end position="416"/>
    </location>
</feature>
<dbReference type="Pfam" id="PF03732">
    <property type="entry name" value="Retrotrans_gag"/>
    <property type="match status" value="1"/>
</dbReference>
<feature type="region of interest" description="Disordered" evidence="1">
    <location>
        <begin position="1"/>
        <end position="30"/>
    </location>
</feature>
<protein>
    <recommendedName>
        <fullName evidence="2">Retrotransposon gag domain-containing protein</fullName>
    </recommendedName>
</protein>
<evidence type="ECO:0000313" key="3">
    <source>
        <dbReference type="EMBL" id="KAK1392246.1"/>
    </source>
</evidence>
<dbReference type="AlphaFoldDB" id="A0AAD8IWR3"/>
<comment type="caution">
    <text evidence="3">The sequence shown here is derived from an EMBL/GenBank/DDBJ whole genome shotgun (WGS) entry which is preliminary data.</text>
</comment>
<organism evidence="3 4">
    <name type="scientific">Heracleum sosnowskyi</name>
    <dbReference type="NCBI Taxonomy" id="360622"/>
    <lineage>
        <taxon>Eukaryota</taxon>
        <taxon>Viridiplantae</taxon>
        <taxon>Streptophyta</taxon>
        <taxon>Embryophyta</taxon>
        <taxon>Tracheophyta</taxon>
        <taxon>Spermatophyta</taxon>
        <taxon>Magnoliopsida</taxon>
        <taxon>eudicotyledons</taxon>
        <taxon>Gunneridae</taxon>
        <taxon>Pentapetalae</taxon>
        <taxon>asterids</taxon>
        <taxon>campanulids</taxon>
        <taxon>Apiales</taxon>
        <taxon>Apiaceae</taxon>
        <taxon>Apioideae</taxon>
        <taxon>apioid superclade</taxon>
        <taxon>Tordylieae</taxon>
        <taxon>Tordyliinae</taxon>
        <taxon>Heracleum</taxon>
    </lineage>
</organism>
<dbReference type="InterPro" id="IPR005162">
    <property type="entry name" value="Retrotrans_gag_dom"/>
</dbReference>